<feature type="non-terminal residue" evidence="1">
    <location>
        <position position="1"/>
    </location>
</feature>
<dbReference type="InParanoid" id="A0A067MCQ4"/>
<dbReference type="AlphaFoldDB" id="A0A067MCQ4"/>
<evidence type="ECO:0000313" key="1">
    <source>
        <dbReference type="EMBL" id="KDQ12490.1"/>
    </source>
</evidence>
<reference evidence="2" key="1">
    <citation type="journal article" date="2014" name="Proc. Natl. Acad. Sci. U.S.A.">
        <title>Extensive sampling of basidiomycete genomes demonstrates inadequacy of the white-rot/brown-rot paradigm for wood decay fungi.</title>
        <authorList>
            <person name="Riley R."/>
            <person name="Salamov A.A."/>
            <person name="Brown D.W."/>
            <person name="Nagy L.G."/>
            <person name="Floudas D."/>
            <person name="Held B.W."/>
            <person name="Levasseur A."/>
            <person name="Lombard V."/>
            <person name="Morin E."/>
            <person name="Otillar R."/>
            <person name="Lindquist E.A."/>
            <person name="Sun H."/>
            <person name="LaButti K.M."/>
            <person name="Schmutz J."/>
            <person name="Jabbour D."/>
            <person name="Luo H."/>
            <person name="Baker S.E."/>
            <person name="Pisabarro A.G."/>
            <person name="Walton J.D."/>
            <person name="Blanchette R.A."/>
            <person name="Henrissat B."/>
            <person name="Martin F."/>
            <person name="Cullen D."/>
            <person name="Hibbett D.S."/>
            <person name="Grigoriev I.V."/>
        </authorList>
    </citation>
    <scope>NUCLEOTIDE SEQUENCE [LARGE SCALE GENOMIC DNA]</scope>
    <source>
        <strain evidence="2">FD-172 SS1</strain>
    </source>
</reference>
<accession>A0A067MCQ4</accession>
<organism evidence="1 2">
    <name type="scientific">Botryobasidium botryosum (strain FD-172 SS1)</name>
    <dbReference type="NCBI Taxonomy" id="930990"/>
    <lineage>
        <taxon>Eukaryota</taxon>
        <taxon>Fungi</taxon>
        <taxon>Dikarya</taxon>
        <taxon>Basidiomycota</taxon>
        <taxon>Agaricomycotina</taxon>
        <taxon>Agaricomycetes</taxon>
        <taxon>Cantharellales</taxon>
        <taxon>Botryobasidiaceae</taxon>
        <taxon>Botryobasidium</taxon>
    </lineage>
</organism>
<dbReference type="EMBL" id="KL198050">
    <property type="protein sequence ID" value="KDQ12490.1"/>
    <property type="molecule type" value="Genomic_DNA"/>
</dbReference>
<sequence length="118" mass="13484">VRALMDVILLAQYPTHTDKTLADLGDALAKFHQHKDAYVKAGGRMLPHFDIPKLHALLHYIMSIRQLGGLDGFSTESPERLHIDFAKKAYSVSNKRDYTVQMTRWLARQEAVVMLESY</sequence>
<protein>
    <submittedName>
        <fullName evidence="1">Uncharacterized protein</fullName>
    </submittedName>
</protein>
<feature type="non-terminal residue" evidence="1">
    <location>
        <position position="118"/>
    </location>
</feature>
<dbReference type="OrthoDB" id="3232941at2759"/>
<evidence type="ECO:0000313" key="2">
    <source>
        <dbReference type="Proteomes" id="UP000027195"/>
    </source>
</evidence>
<name>A0A067MCQ4_BOTB1</name>
<dbReference type="Proteomes" id="UP000027195">
    <property type="component" value="Unassembled WGS sequence"/>
</dbReference>
<dbReference type="HOGENOM" id="CLU_006344_12_4_1"/>
<proteinExistence type="predicted"/>
<gene>
    <name evidence="1" type="ORF">BOTBODRAFT_97407</name>
</gene>
<keyword evidence="2" id="KW-1185">Reference proteome</keyword>
<dbReference type="STRING" id="930990.A0A067MCQ4"/>